<dbReference type="SUPFAM" id="SSF57196">
    <property type="entry name" value="EGF/Laminin"/>
    <property type="match status" value="2"/>
</dbReference>
<sequence length="363" mass="39968">MNISARGPVCLQCDQVAHPSDCKNIKRCGDQERCTPITSILGKRNYDEGVLPIASSTLRTSSIHKSISSYVRSAVDTIVCEKCCFGDICNAGSMCGTVGFLHEMVCFNCVSSKENECNSIALCDKDQNCFIEKVSNSSITNIAWKTGCRNKDMCQQLKSSPGTDCLSSCCSSNLCNMKCTSNNADCNPNPCIHGTCLSSQQGYKCTCEAGYTGSICNRDCSSNPCVHGICNNSLQGFNCSCFSDYYGSTCRDIIELPNELKALLVTMKLDGKEPDWKFTASSDQVSVQLTWIKVKEPDTSSRKSEPALKIKKKKQATIYKKTKRLPLRQVDCHKKSLCTRCRKNNKSPRPAKTTTLRPKLETP</sequence>
<reference evidence="5" key="1">
    <citation type="submission" date="2021-03" db="EMBL/GenBank/DDBJ databases">
        <authorList>
            <person name="Bekaert M."/>
        </authorList>
    </citation>
    <scope>NUCLEOTIDE SEQUENCE</scope>
</reference>
<dbReference type="InterPro" id="IPR001881">
    <property type="entry name" value="EGF-like_Ca-bd_dom"/>
</dbReference>
<keyword evidence="1 2" id="KW-1015">Disulfide bond</keyword>
<feature type="region of interest" description="Disordered" evidence="3">
    <location>
        <begin position="342"/>
        <end position="363"/>
    </location>
</feature>
<accession>A0A8S3QMV9</accession>
<comment type="caution">
    <text evidence="2">Lacks conserved residue(s) required for the propagation of feature annotation.</text>
</comment>
<dbReference type="InterPro" id="IPR000152">
    <property type="entry name" value="EGF-type_Asp/Asn_hydroxyl_site"/>
</dbReference>
<feature type="disulfide bond" evidence="2">
    <location>
        <begin position="220"/>
        <end position="230"/>
    </location>
</feature>
<dbReference type="Pfam" id="PF00008">
    <property type="entry name" value="EGF"/>
    <property type="match status" value="1"/>
</dbReference>
<keyword evidence="2" id="KW-0245">EGF-like domain</keyword>
<evidence type="ECO:0000313" key="5">
    <source>
        <dbReference type="EMBL" id="CAG2196154.1"/>
    </source>
</evidence>
<dbReference type="Proteomes" id="UP000683360">
    <property type="component" value="Unassembled WGS sequence"/>
</dbReference>
<dbReference type="SMART" id="SM00181">
    <property type="entry name" value="EGF"/>
    <property type="match status" value="2"/>
</dbReference>
<dbReference type="PROSITE" id="PS00022">
    <property type="entry name" value="EGF_1"/>
    <property type="match status" value="2"/>
</dbReference>
<feature type="domain" description="EGF-like" evidence="4">
    <location>
        <begin position="182"/>
        <end position="217"/>
    </location>
</feature>
<dbReference type="EMBL" id="CAJPWZ010000547">
    <property type="protein sequence ID" value="CAG2196154.1"/>
    <property type="molecule type" value="Genomic_DNA"/>
</dbReference>
<organism evidence="5 6">
    <name type="scientific">Mytilus edulis</name>
    <name type="common">Blue mussel</name>
    <dbReference type="NCBI Taxonomy" id="6550"/>
    <lineage>
        <taxon>Eukaryota</taxon>
        <taxon>Metazoa</taxon>
        <taxon>Spiralia</taxon>
        <taxon>Lophotrochozoa</taxon>
        <taxon>Mollusca</taxon>
        <taxon>Bivalvia</taxon>
        <taxon>Autobranchia</taxon>
        <taxon>Pteriomorphia</taxon>
        <taxon>Mytilida</taxon>
        <taxon>Mytiloidea</taxon>
        <taxon>Mytilidae</taxon>
        <taxon>Mytilinae</taxon>
        <taxon>Mytilus</taxon>
    </lineage>
</organism>
<dbReference type="OrthoDB" id="6093375at2759"/>
<evidence type="ECO:0000256" key="1">
    <source>
        <dbReference type="ARBA" id="ARBA00023157"/>
    </source>
</evidence>
<feature type="disulfide bond" evidence="2">
    <location>
        <begin position="241"/>
        <end position="250"/>
    </location>
</feature>
<feature type="disulfide bond" evidence="2">
    <location>
        <begin position="207"/>
        <end position="216"/>
    </location>
</feature>
<evidence type="ECO:0000313" key="6">
    <source>
        <dbReference type="Proteomes" id="UP000683360"/>
    </source>
</evidence>
<evidence type="ECO:0000256" key="2">
    <source>
        <dbReference type="PROSITE-ProRule" id="PRU00076"/>
    </source>
</evidence>
<dbReference type="SMART" id="SM00179">
    <property type="entry name" value="EGF_CA"/>
    <property type="match status" value="2"/>
</dbReference>
<proteinExistence type="predicted"/>
<keyword evidence="6" id="KW-1185">Reference proteome</keyword>
<dbReference type="AlphaFoldDB" id="A0A8S3QMV9"/>
<comment type="caution">
    <text evidence="5">The sequence shown here is derived from an EMBL/GenBank/DDBJ whole genome shotgun (WGS) entry which is preliminary data.</text>
</comment>
<evidence type="ECO:0000259" key="4">
    <source>
        <dbReference type="PROSITE" id="PS50026"/>
    </source>
</evidence>
<dbReference type="Gene3D" id="2.10.25.10">
    <property type="entry name" value="Laminin"/>
    <property type="match status" value="2"/>
</dbReference>
<name>A0A8S3QMV9_MYTED</name>
<dbReference type="GO" id="GO:0005509">
    <property type="term" value="F:calcium ion binding"/>
    <property type="evidence" value="ECO:0007669"/>
    <property type="project" value="InterPro"/>
</dbReference>
<evidence type="ECO:0000256" key="3">
    <source>
        <dbReference type="SAM" id="MobiDB-lite"/>
    </source>
</evidence>
<dbReference type="PROSITE" id="PS00010">
    <property type="entry name" value="ASX_HYDROXYL"/>
    <property type="match status" value="1"/>
</dbReference>
<feature type="domain" description="EGF-like" evidence="4">
    <location>
        <begin position="218"/>
        <end position="251"/>
    </location>
</feature>
<dbReference type="PROSITE" id="PS50026">
    <property type="entry name" value="EGF_3"/>
    <property type="match status" value="2"/>
</dbReference>
<protein>
    <submittedName>
        <fullName evidence="5">NOTCH1</fullName>
    </submittedName>
</protein>
<feature type="disulfide bond" evidence="2">
    <location>
        <begin position="186"/>
        <end position="196"/>
    </location>
</feature>
<dbReference type="InterPro" id="IPR000742">
    <property type="entry name" value="EGF"/>
</dbReference>
<gene>
    <name evidence="5" type="ORF">MEDL_11048</name>
</gene>